<dbReference type="Proteomes" id="UP000582643">
    <property type="component" value="Unassembled WGS sequence"/>
</dbReference>
<dbReference type="InterPro" id="IPR045232">
    <property type="entry name" value="FAM234"/>
</dbReference>
<dbReference type="PANTHER" id="PTHR21419:SF30">
    <property type="entry name" value="IG-LIKE DOMAIN-CONTAINING PROTEIN"/>
    <property type="match status" value="1"/>
</dbReference>
<proteinExistence type="predicted"/>
<evidence type="ECO:0000256" key="5">
    <source>
        <dbReference type="SAM" id="SignalP"/>
    </source>
</evidence>
<dbReference type="PROSITE" id="PS51318">
    <property type="entry name" value="TAT"/>
    <property type="match status" value="1"/>
</dbReference>
<evidence type="ECO:0000256" key="3">
    <source>
        <dbReference type="ARBA" id="ARBA00022989"/>
    </source>
</evidence>
<keyword evidence="4" id="KW-0472">Membrane</keyword>
<keyword evidence="5" id="KW-0732">Signal</keyword>
<dbReference type="InterPro" id="IPR015943">
    <property type="entry name" value="WD40/YVTN_repeat-like_dom_sf"/>
</dbReference>
<dbReference type="AlphaFoldDB" id="A0A7W7XEL8"/>
<accession>A0A7W7XEL8</accession>
<evidence type="ECO:0000313" key="6">
    <source>
        <dbReference type="EMBL" id="MBB4985460.1"/>
    </source>
</evidence>
<evidence type="ECO:0000256" key="4">
    <source>
        <dbReference type="ARBA" id="ARBA00023136"/>
    </source>
</evidence>
<dbReference type="InterPro" id="IPR011047">
    <property type="entry name" value="Quinoprotein_ADH-like_sf"/>
</dbReference>
<evidence type="ECO:0000256" key="2">
    <source>
        <dbReference type="ARBA" id="ARBA00022692"/>
    </source>
</evidence>
<evidence type="ECO:0000256" key="1">
    <source>
        <dbReference type="ARBA" id="ARBA00004167"/>
    </source>
</evidence>
<reference evidence="6 7" key="1">
    <citation type="submission" date="2020-08" db="EMBL/GenBank/DDBJ databases">
        <title>Genomic Encyclopedia of Type Strains, Phase III (KMG-III): the genomes of soil and plant-associated and newly described type strains.</title>
        <authorList>
            <person name="Whitman W."/>
        </authorList>
    </citation>
    <scope>NUCLEOTIDE SEQUENCE [LARGE SCALE GENOMIC DNA]</scope>
    <source>
        <strain evidence="6 7">SFB5A</strain>
    </source>
</reference>
<name>A0A7W7XEL8_9ACTN</name>
<feature type="signal peptide" evidence="5">
    <location>
        <begin position="1"/>
        <end position="29"/>
    </location>
</feature>
<comment type="subcellular location">
    <subcellularLocation>
        <location evidence="1">Membrane</location>
        <topology evidence="1">Single-pass membrane protein</topology>
    </subcellularLocation>
</comment>
<keyword evidence="2" id="KW-0812">Transmembrane</keyword>
<comment type="caution">
    <text evidence="6">The sequence shown here is derived from an EMBL/GenBank/DDBJ whole genome shotgun (WGS) entry which is preliminary data.</text>
</comment>
<dbReference type="EMBL" id="JACHJY010000010">
    <property type="protein sequence ID" value="MBB4985460.1"/>
    <property type="molecule type" value="Genomic_DNA"/>
</dbReference>
<dbReference type="InterPro" id="IPR006311">
    <property type="entry name" value="TAT_signal"/>
</dbReference>
<protein>
    <recommendedName>
        <fullName evidence="8">VCBS repeat-containing protein</fullName>
    </recommendedName>
</protein>
<keyword evidence="7" id="KW-1185">Reference proteome</keyword>
<sequence>MTHRSRRGVRLASALVAAGLALTALPAAAAHATGEPVAADGARILTDAQADALERRAEAPEPLAVTPQNDTAPLLTAAAGETAGTTAGVALTQASVLETYRGQADTAQLDGGHGDFLAVHSLGTVTRLSEDGRTVWKRDNASLYADWQVRNIRPWQTEPYPARITTGFHANSPFADSSDRGWAQGDLTGDGVADVVFTADVGTSPYRPFTSPGSPLSTGTFVTVLDGATGRTLWSKLFADAQQVTLVGGTLLVGDQPSTNLNSAKDATASLRAFRFSYDGTRLSPSATWTYETGQRDGRWGSTLPLADGRVAVSWYVKKTATAPAAGHTLVLDPADGSVVWRTDDTLYSRRLAYDPARRRLVALEQADHRDGVRYELAAYDPADGTRTTLDTRVNALGTGLRIGQLRGDGAPEYAISESTLDEYLYVNTATVRALDGGDAAELWSHTVKRGADDGKDGDSALGLRIADGKVLASYFTTEGKETAANPGGTRFGTLTAFNGPDGRVRWQHKGADASPIYAQPYREGDEWRVRTVDNEQNIRSYVLGSGRQTSVTPLQANLSTGLAADVNGDGRKDVIVGGQSQGLWAYDGPSLAAGKPRLLWQTTLPGSVQGDIRIGDTDGDGRRDDLVVAADSAAVVVDSATGRVRRTIDGKGRFVRSVTVGDLDGDGDDEVLVPTDAVRAYGGDGHPLWEYAPAPGLVFSDLAVAEGKVLGSYQTRGVSDGTAAVGGTALDARTGKVLWSADPTWTGDPDTKVYAAQLYHGVYASPGIPYADGHAVVYSWIVREGGFWLTYFEFRDVRTGQVVHTATGGGAWTLGNWFTGDEGLVLAGTASLHTYAEEGQEYSVFTLPTLHRAEFGTGPGGRRLVVGGTEGAVYVWDPAVLTGGQNYPNHLTKLGGYATQNLVVADLDGDGVDEVVGLGKDDTGFDRTIELSGGRYLLLDDQLHGMVTGRLTAG</sequence>
<keyword evidence="3" id="KW-1133">Transmembrane helix</keyword>
<dbReference type="GO" id="GO:0016020">
    <property type="term" value="C:membrane"/>
    <property type="evidence" value="ECO:0007669"/>
    <property type="project" value="UniProtKB-SubCell"/>
</dbReference>
<dbReference type="Gene3D" id="2.130.10.10">
    <property type="entry name" value="YVTN repeat-like/Quinoprotein amine dehydrogenase"/>
    <property type="match status" value="2"/>
</dbReference>
<organism evidence="6 7">
    <name type="scientific">Streptomyces nymphaeiformis</name>
    <dbReference type="NCBI Taxonomy" id="2663842"/>
    <lineage>
        <taxon>Bacteria</taxon>
        <taxon>Bacillati</taxon>
        <taxon>Actinomycetota</taxon>
        <taxon>Actinomycetes</taxon>
        <taxon>Kitasatosporales</taxon>
        <taxon>Streptomycetaceae</taxon>
        <taxon>Streptomyces</taxon>
    </lineage>
</organism>
<feature type="chain" id="PRO_5030828128" description="VCBS repeat-containing protein" evidence="5">
    <location>
        <begin position="30"/>
        <end position="955"/>
    </location>
</feature>
<evidence type="ECO:0000313" key="7">
    <source>
        <dbReference type="Proteomes" id="UP000582643"/>
    </source>
</evidence>
<dbReference type="PANTHER" id="PTHR21419">
    <property type="match status" value="1"/>
</dbReference>
<dbReference type="RefSeq" id="WP_184932424.1">
    <property type="nucleotide sequence ID" value="NZ_JACHJY010000010.1"/>
</dbReference>
<dbReference type="SUPFAM" id="SSF50998">
    <property type="entry name" value="Quinoprotein alcohol dehydrogenase-like"/>
    <property type="match status" value="2"/>
</dbReference>
<gene>
    <name evidence="6" type="ORF">GGE06_006412</name>
</gene>
<evidence type="ECO:0008006" key="8">
    <source>
        <dbReference type="Google" id="ProtNLM"/>
    </source>
</evidence>